<sequence length="333" mass="35492">MSNRYASVHTNPQGPGDARPTAVQIIQDENLFGELTGKVALITGTSSGIGIETALALKAAGMHVFGAVRNIPKATEALGTHISPGKLELLELDMTSLASVRACAQDFLRKSSKLHILITNAGIMMPPHTLTKDGFESQFGVNHLAHFLLFQLLAPTLLASASPVFPARVVVLSSAGHRNHALDLSDLNFQKREYDPVAAYAQSKLAGIYMANSIERRFASRHLHGLSVMPGGIWTGLQANLPAEVVQGWKGDEGFMRAFKSAEQGAATTVWGAVGKELEGRGGVYLEDCGVAELAVEEGNLGLPGYGEWAFDEEREEGLWEVSCGMVGVGGVE</sequence>
<dbReference type="OrthoDB" id="191139at2759"/>
<dbReference type="SUPFAM" id="SSF51735">
    <property type="entry name" value="NAD(P)-binding Rossmann-fold domains"/>
    <property type="match status" value="1"/>
</dbReference>
<dbReference type="PRINTS" id="PR00081">
    <property type="entry name" value="GDHRDH"/>
</dbReference>
<feature type="compositionally biased region" description="Polar residues" evidence="3">
    <location>
        <begin position="1"/>
        <end position="13"/>
    </location>
</feature>
<dbReference type="Proteomes" id="UP000799424">
    <property type="component" value="Unassembled WGS sequence"/>
</dbReference>
<dbReference type="InterPro" id="IPR002347">
    <property type="entry name" value="SDR_fam"/>
</dbReference>
<dbReference type="InterPro" id="IPR036291">
    <property type="entry name" value="NAD(P)-bd_dom_sf"/>
</dbReference>
<comment type="similarity">
    <text evidence="1">Belongs to the short-chain dehydrogenases/reductases (SDR) family.</text>
</comment>
<dbReference type="AlphaFoldDB" id="A0A6A7A9H4"/>
<name>A0A6A7A9H4_9PLEO</name>
<proteinExistence type="inferred from homology"/>
<feature type="region of interest" description="Disordered" evidence="3">
    <location>
        <begin position="1"/>
        <end position="20"/>
    </location>
</feature>
<organism evidence="4 5">
    <name type="scientific">Ophiobolus disseminans</name>
    <dbReference type="NCBI Taxonomy" id="1469910"/>
    <lineage>
        <taxon>Eukaryota</taxon>
        <taxon>Fungi</taxon>
        <taxon>Dikarya</taxon>
        <taxon>Ascomycota</taxon>
        <taxon>Pezizomycotina</taxon>
        <taxon>Dothideomycetes</taxon>
        <taxon>Pleosporomycetidae</taxon>
        <taxon>Pleosporales</taxon>
        <taxon>Pleosporineae</taxon>
        <taxon>Phaeosphaeriaceae</taxon>
        <taxon>Ophiobolus</taxon>
    </lineage>
</organism>
<keyword evidence="2" id="KW-0560">Oxidoreductase</keyword>
<dbReference type="PANTHER" id="PTHR24320:SF272">
    <property type="entry name" value="NAD(P)-BINDING ROSSMANN-FOLD SUPERFAMILY PROTEIN"/>
    <property type="match status" value="1"/>
</dbReference>
<dbReference type="Pfam" id="PF00106">
    <property type="entry name" value="adh_short"/>
    <property type="match status" value="1"/>
</dbReference>
<dbReference type="Gene3D" id="3.40.50.720">
    <property type="entry name" value="NAD(P)-binding Rossmann-like Domain"/>
    <property type="match status" value="1"/>
</dbReference>
<dbReference type="GO" id="GO:0016491">
    <property type="term" value="F:oxidoreductase activity"/>
    <property type="evidence" value="ECO:0007669"/>
    <property type="project" value="UniProtKB-KW"/>
</dbReference>
<evidence type="ECO:0000256" key="1">
    <source>
        <dbReference type="ARBA" id="ARBA00006484"/>
    </source>
</evidence>
<dbReference type="EMBL" id="MU006220">
    <property type="protein sequence ID" value="KAF2829813.1"/>
    <property type="molecule type" value="Genomic_DNA"/>
</dbReference>
<protein>
    <submittedName>
        <fullName evidence="4">NAD(P)-binding protein</fullName>
    </submittedName>
</protein>
<evidence type="ECO:0000256" key="2">
    <source>
        <dbReference type="ARBA" id="ARBA00023002"/>
    </source>
</evidence>
<evidence type="ECO:0000313" key="5">
    <source>
        <dbReference type="Proteomes" id="UP000799424"/>
    </source>
</evidence>
<reference evidence="4" key="1">
    <citation type="journal article" date="2020" name="Stud. Mycol.">
        <title>101 Dothideomycetes genomes: a test case for predicting lifestyles and emergence of pathogens.</title>
        <authorList>
            <person name="Haridas S."/>
            <person name="Albert R."/>
            <person name="Binder M."/>
            <person name="Bloem J."/>
            <person name="Labutti K."/>
            <person name="Salamov A."/>
            <person name="Andreopoulos B."/>
            <person name="Baker S."/>
            <person name="Barry K."/>
            <person name="Bills G."/>
            <person name="Bluhm B."/>
            <person name="Cannon C."/>
            <person name="Castanera R."/>
            <person name="Culley D."/>
            <person name="Daum C."/>
            <person name="Ezra D."/>
            <person name="Gonzalez J."/>
            <person name="Henrissat B."/>
            <person name="Kuo A."/>
            <person name="Liang C."/>
            <person name="Lipzen A."/>
            <person name="Lutzoni F."/>
            <person name="Magnuson J."/>
            <person name="Mondo S."/>
            <person name="Nolan M."/>
            <person name="Ohm R."/>
            <person name="Pangilinan J."/>
            <person name="Park H.-J."/>
            <person name="Ramirez L."/>
            <person name="Alfaro M."/>
            <person name="Sun H."/>
            <person name="Tritt A."/>
            <person name="Yoshinaga Y."/>
            <person name="Zwiers L.-H."/>
            <person name="Turgeon B."/>
            <person name="Goodwin S."/>
            <person name="Spatafora J."/>
            <person name="Crous P."/>
            <person name="Grigoriev I."/>
        </authorList>
    </citation>
    <scope>NUCLEOTIDE SEQUENCE</scope>
    <source>
        <strain evidence="4">CBS 113818</strain>
    </source>
</reference>
<evidence type="ECO:0000313" key="4">
    <source>
        <dbReference type="EMBL" id="KAF2829813.1"/>
    </source>
</evidence>
<evidence type="ECO:0000256" key="3">
    <source>
        <dbReference type="SAM" id="MobiDB-lite"/>
    </source>
</evidence>
<dbReference type="PANTHER" id="PTHR24320">
    <property type="entry name" value="RETINOL DEHYDROGENASE"/>
    <property type="match status" value="1"/>
</dbReference>
<accession>A0A6A7A9H4</accession>
<gene>
    <name evidence="4" type="ORF">CC86DRAFT_284886</name>
</gene>
<keyword evidence="5" id="KW-1185">Reference proteome</keyword>